<proteinExistence type="predicted"/>
<gene>
    <name evidence="1" type="ORF">Q5P01_020949</name>
</gene>
<organism evidence="1 2">
    <name type="scientific">Channa striata</name>
    <name type="common">Snakehead murrel</name>
    <name type="synonym">Ophicephalus striatus</name>
    <dbReference type="NCBI Taxonomy" id="64152"/>
    <lineage>
        <taxon>Eukaryota</taxon>
        <taxon>Metazoa</taxon>
        <taxon>Chordata</taxon>
        <taxon>Craniata</taxon>
        <taxon>Vertebrata</taxon>
        <taxon>Euteleostomi</taxon>
        <taxon>Actinopterygii</taxon>
        <taxon>Neopterygii</taxon>
        <taxon>Teleostei</taxon>
        <taxon>Neoteleostei</taxon>
        <taxon>Acanthomorphata</taxon>
        <taxon>Anabantaria</taxon>
        <taxon>Anabantiformes</taxon>
        <taxon>Channoidei</taxon>
        <taxon>Channidae</taxon>
        <taxon>Channa</taxon>
    </lineage>
</organism>
<dbReference type="Proteomes" id="UP001187415">
    <property type="component" value="Unassembled WGS sequence"/>
</dbReference>
<reference evidence="1" key="1">
    <citation type="submission" date="2023-07" db="EMBL/GenBank/DDBJ databases">
        <title>Chromosome-level Genome Assembly of Striped Snakehead (Channa striata).</title>
        <authorList>
            <person name="Liu H."/>
        </authorList>
    </citation>
    <scope>NUCLEOTIDE SEQUENCE</scope>
    <source>
        <strain evidence="1">Gz</strain>
        <tissue evidence="1">Muscle</tissue>
    </source>
</reference>
<keyword evidence="2" id="KW-1185">Reference proteome</keyword>
<evidence type="ECO:0000313" key="1">
    <source>
        <dbReference type="EMBL" id="KAK2826735.1"/>
    </source>
</evidence>
<dbReference type="AlphaFoldDB" id="A0AA88S9K8"/>
<evidence type="ECO:0000313" key="2">
    <source>
        <dbReference type="Proteomes" id="UP001187415"/>
    </source>
</evidence>
<comment type="caution">
    <text evidence="1">The sequence shown here is derived from an EMBL/GenBank/DDBJ whole genome shotgun (WGS) entry which is preliminary data.</text>
</comment>
<name>A0AA88S9K8_CHASR</name>
<protein>
    <submittedName>
        <fullName evidence="1">Uncharacterized protein</fullName>
    </submittedName>
</protein>
<accession>A0AA88S9K8</accession>
<dbReference type="EMBL" id="JAUPFM010000016">
    <property type="protein sequence ID" value="KAK2826735.1"/>
    <property type="molecule type" value="Genomic_DNA"/>
</dbReference>
<sequence length="68" mass="7868">MSGKAGRRNNTPVLSQTTLASRNRFLFQGGRRLAARLPDVPVVWVWWQGAALCVRWHRGRWDSSALYW</sequence>